<dbReference type="OMA" id="GACLESD"/>
<dbReference type="AlphaFoldDB" id="A0A6P4J8D6"/>
<feature type="chain" id="PRO_5028080146" evidence="2">
    <location>
        <begin position="20"/>
        <end position="267"/>
    </location>
</feature>
<proteinExistence type="predicted"/>
<sequence>MKVFAIACVTLLAASCAFAAPSLQDNRVEGDNTLGRAARYLGACLESDDMATCLAVKGITALNRAARSNNIELASGVTFQRDPASPVSRTGKSLSEQDVYAELPQNADERTGRLVDLAISSATDFLSSHNLEFKLPAETTQQVARALDEGRGKIKKMIGPLALAIGAKLFAVIPLVLGFLALLTFKAVIVAKIAFFLAILVGGSRLLGGFGNKFGGSSYGGAYSSNAWSAPASAGWSSGASSSYPYARSINDDAQQLAYAGQEQQQQ</sequence>
<keyword evidence="1" id="KW-1133">Transmembrane helix</keyword>
<evidence type="ECO:0000313" key="3">
    <source>
        <dbReference type="Proteomes" id="UP001652661"/>
    </source>
</evidence>
<evidence type="ECO:0000256" key="2">
    <source>
        <dbReference type="SAM" id="SignalP"/>
    </source>
</evidence>
<evidence type="ECO:0000256" key="1">
    <source>
        <dbReference type="SAM" id="Phobius"/>
    </source>
</evidence>
<keyword evidence="3" id="KW-1185">Reference proteome</keyword>
<dbReference type="RefSeq" id="XP_017037772.1">
    <property type="nucleotide sequence ID" value="XM_017182283.2"/>
</dbReference>
<gene>
    <name evidence="4" type="primary">Osi14</name>
</gene>
<dbReference type="Pfam" id="PF07898">
    <property type="entry name" value="DUF1676"/>
    <property type="match status" value="1"/>
</dbReference>
<accession>A0A6P4J8D6</accession>
<feature type="transmembrane region" description="Helical" evidence="1">
    <location>
        <begin position="189"/>
        <end position="208"/>
    </location>
</feature>
<evidence type="ECO:0000313" key="4">
    <source>
        <dbReference type="RefSeq" id="XP_017037772.1"/>
    </source>
</evidence>
<dbReference type="PANTHER" id="PTHR21879:SF17">
    <property type="entry name" value="LD24139P"/>
    <property type="match status" value="1"/>
</dbReference>
<dbReference type="PANTHER" id="PTHR21879">
    <property type="entry name" value="FI03362P-RELATED-RELATED"/>
    <property type="match status" value="1"/>
</dbReference>
<keyword evidence="2" id="KW-0732">Signal</keyword>
<dbReference type="PROSITE" id="PS51257">
    <property type="entry name" value="PROKAR_LIPOPROTEIN"/>
    <property type="match status" value="1"/>
</dbReference>
<protein>
    <submittedName>
        <fullName evidence="4">Uncharacterized protein Osi14</fullName>
    </submittedName>
</protein>
<keyword evidence="1" id="KW-0472">Membrane</keyword>
<dbReference type="OrthoDB" id="8191402at2759"/>
<feature type="signal peptide" evidence="2">
    <location>
        <begin position="1"/>
        <end position="19"/>
    </location>
</feature>
<name>A0A6P4J8D6_DROKI</name>
<dbReference type="GO" id="GO:0016020">
    <property type="term" value="C:membrane"/>
    <property type="evidence" value="ECO:0007669"/>
    <property type="project" value="TreeGrafter"/>
</dbReference>
<dbReference type="Proteomes" id="UP001652661">
    <property type="component" value="Chromosome 3R"/>
</dbReference>
<dbReference type="InterPro" id="IPR012464">
    <property type="entry name" value="DUF1676"/>
</dbReference>
<organism evidence="3 4">
    <name type="scientific">Drosophila kikkawai</name>
    <name type="common">Fruit fly</name>
    <dbReference type="NCBI Taxonomy" id="30033"/>
    <lineage>
        <taxon>Eukaryota</taxon>
        <taxon>Metazoa</taxon>
        <taxon>Ecdysozoa</taxon>
        <taxon>Arthropoda</taxon>
        <taxon>Hexapoda</taxon>
        <taxon>Insecta</taxon>
        <taxon>Pterygota</taxon>
        <taxon>Neoptera</taxon>
        <taxon>Endopterygota</taxon>
        <taxon>Diptera</taxon>
        <taxon>Brachycera</taxon>
        <taxon>Muscomorpha</taxon>
        <taxon>Ephydroidea</taxon>
        <taxon>Drosophilidae</taxon>
        <taxon>Drosophila</taxon>
        <taxon>Sophophora</taxon>
    </lineage>
</organism>
<feature type="transmembrane region" description="Helical" evidence="1">
    <location>
        <begin position="161"/>
        <end position="182"/>
    </location>
</feature>
<keyword evidence="1" id="KW-0812">Transmembrane</keyword>
<reference evidence="4" key="1">
    <citation type="submission" date="2025-08" db="UniProtKB">
        <authorList>
            <consortium name="RefSeq"/>
        </authorList>
    </citation>
    <scope>IDENTIFICATION</scope>
    <source>
        <strain evidence="4">14028-0561.14</strain>
        <tissue evidence="4">Whole fly</tissue>
    </source>
</reference>